<dbReference type="CDD" id="cd19499">
    <property type="entry name" value="RecA-like_ClpB_Hsp104-like"/>
    <property type="match status" value="1"/>
</dbReference>
<proteinExistence type="predicted"/>
<dbReference type="InterPro" id="IPR041546">
    <property type="entry name" value="ClpA/ClpB_AAA_lid"/>
</dbReference>
<dbReference type="Gene3D" id="1.10.8.60">
    <property type="match status" value="1"/>
</dbReference>
<keyword evidence="2" id="KW-0067">ATP-binding</keyword>
<dbReference type="GO" id="GO:0034605">
    <property type="term" value="P:cellular response to heat"/>
    <property type="evidence" value="ECO:0007669"/>
    <property type="project" value="TreeGrafter"/>
</dbReference>
<dbReference type="Pfam" id="PF10431">
    <property type="entry name" value="ClpB_D2-small"/>
    <property type="match status" value="1"/>
</dbReference>
<protein>
    <submittedName>
        <fullName evidence="8">ClpV1 family T6SS ATPase</fullName>
    </submittedName>
</protein>
<evidence type="ECO:0000256" key="1">
    <source>
        <dbReference type="ARBA" id="ARBA00022741"/>
    </source>
</evidence>
<dbReference type="PANTHER" id="PTHR11638">
    <property type="entry name" value="ATP-DEPENDENT CLP PROTEASE"/>
    <property type="match status" value="1"/>
</dbReference>
<dbReference type="PRINTS" id="PR00300">
    <property type="entry name" value="CLPPROTEASEA"/>
</dbReference>
<feature type="region of interest" description="Disordered" evidence="5">
    <location>
        <begin position="498"/>
        <end position="530"/>
    </location>
</feature>
<dbReference type="InterPro" id="IPR003959">
    <property type="entry name" value="ATPase_AAA_core"/>
</dbReference>
<dbReference type="InterPro" id="IPR001270">
    <property type="entry name" value="ClpA/B"/>
</dbReference>
<dbReference type="Gene3D" id="1.10.1780.10">
    <property type="entry name" value="Clp, N-terminal domain"/>
    <property type="match status" value="1"/>
</dbReference>
<dbReference type="InterPro" id="IPR003593">
    <property type="entry name" value="AAA+_ATPase"/>
</dbReference>
<dbReference type="STRING" id="44742.AXF13_08440"/>
<evidence type="ECO:0000313" key="9">
    <source>
        <dbReference type="Proteomes" id="UP000069241"/>
    </source>
</evidence>
<evidence type="ECO:0000256" key="3">
    <source>
        <dbReference type="ARBA" id="ARBA00023186"/>
    </source>
</evidence>
<dbReference type="FunFam" id="3.40.50.300:FF:000025">
    <property type="entry name" value="ATP-dependent Clp protease subunit"/>
    <property type="match status" value="1"/>
</dbReference>
<dbReference type="Proteomes" id="UP000069241">
    <property type="component" value="Chromosome"/>
</dbReference>
<keyword evidence="4" id="KW-0175">Coiled coil</keyword>
<dbReference type="AlphaFoldDB" id="A0A0X8JKN6"/>
<dbReference type="SUPFAM" id="SSF52540">
    <property type="entry name" value="P-loop containing nucleoside triphosphate hydrolases"/>
    <property type="match status" value="2"/>
</dbReference>
<dbReference type="InterPro" id="IPR019489">
    <property type="entry name" value="Clp_ATPase_C"/>
</dbReference>
<dbReference type="GO" id="GO:0005524">
    <property type="term" value="F:ATP binding"/>
    <property type="evidence" value="ECO:0007669"/>
    <property type="project" value="UniProtKB-KW"/>
</dbReference>
<reference evidence="9" key="1">
    <citation type="submission" date="2016-02" db="EMBL/GenBank/DDBJ databases">
        <authorList>
            <person name="Holder M.E."/>
            <person name="Ajami N.J."/>
            <person name="Petrosino J.F."/>
        </authorList>
    </citation>
    <scope>NUCLEOTIDE SEQUENCE [LARGE SCALE GENOMIC DNA]</scope>
    <source>
        <strain evidence="9">CCUG 45958</strain>
    </source>
</reference>
<dbReference type="GO" id="GO:0016887">
    <property type="term" value="F:ATP hydrolysis activity"/>
    <property type="evidence" value="ECO:0007669"/>
    <property type="project" value="InterPro"/>
</dbReference>
<keyword evidence="3" id="KW-0143">Chaperone</keyword>
<dbReference type="PANTHER" id="PTHR11638:SF181">
    <property type="entry name" value="ATPASE SUBUNIT OF ATP-DEPENDENT PROTEASE"/>
    <property type="match status" value="1"/>
</dbReference>
<keyword evidence="9" id="KW-1185">Reference proteome</keyword>
<dbReference type="Pfam" id="PF17871">
    <property type="entry name" value="AAA_lid_9"/>
    <property type="match status" value="1"/>
</dbReference>
<dbReference type="InterPro" id="IPR036628">
    <property type="entry name" value="Clp_N_dom_sf"/>
</dbReference>
<evidence type="ECO:0000259" key="7">
    <source>
        <dbReference type="SMART" id="SM01086"/>
    </source>
</evidence>
<feature type="domain" description="Clp ATPase C-terminal" evidence="7">
    <location>
        <begin position="790"/>
        <end position="883"/>
    </location>
</feature>
<evidence type="ECO:0000259" key="6">
    <source>
        <dbReference type="SMART" id="SM00382"/>
    </source>
</evidence>
<feature type="domain" description="AAA+ ATPase" evidence="6">
    <location>
        <begin position="619"/>
        <end position="760"/>
    </location>
</feature>
<dbReference type="Pfam" id="PF00004">
    <property type="entry name" value="AAA"/>
    <property type="match status" value="1"/>
</dbReference>
<dbReference type="SMART" id="SM00382">
    <property type="entry name" value="AAA"/>
    <property type="match status" value="2"/>
</dbReference>
<evidence type="ECO:0000256" key="4">
    <source>
        <dbReference type="SAM" id="Coils"/>
    </source>
</evidence>
<dbReference type="EMBL" id="CP014229">
    <property type="protein sequence ID" value="AMD90148.1"/>
    <property type="molecule type" value="Genomic_DNA"/>
</dbReference>
<accession>A0A0X8JKN6</accession>
<gene>
    <name evidence="8" type="ORF">AXF13_08440</name>
</gene>
<dbReference type="NCBIfam" id="TIGR03345">
    <property type="entry name" value="VI_ClpV1"/>
    <property type="match status" value="1"/>
</dbReference>
<dbReference type="InterPro" id="IPR017729">
    <property type="entry name" value="ATPase_T6SS_ClpV1"/>
</dbReference>
<dbReference type="Pfam" id="PF07724">
    <property type="entry name" value="AAA_2"/>
    <property type="match status" value="1"/>
</dbReference>
<feature type="coiled-coil region" evidence="4">
    <location>
        <begin position="421"/>
        <end position="478"/>
    </location>
</feature>
<dbReference type="InterPro" id="IPR050130">
    <property type="entry name" value="ClpA_ClpB"/>
</dbReference>
<feature type="domain" description="AAA+ ATPase" evidence="6">
    <location>
        <begin position="207"/>
        <end position="352"/>
    </location>
</feature>
<organism evidence="8 9">
    <name type="scientific">Desulfovibrio fairfieldensis</name>
    <dbReference type="NCBI Taxonomy" id="44742"/>
    <lineage>
        <taxon>Bacteria</taxon>
        <taxon>Pseudomonadati</taxon>
        <taxon>Thermodesulfobacteriota</taxon>
        <taxon>Desulfovibrionia</taxon>
        <taxon>Desulfovibrionales</taxon>
        <taxon>Desulfovibrionaceae</taxon>
        <taxon>Desulfovibrio</taxon>
    </lineage>
</organism>
<dbReference type="KEGG" id="dfi:AXF13_08440"/>
<keyword evidence="1" id="KW-0547">Nucleotide-binding</keyword>
<evidence type="ECO:0000313" key="8">
    <source>
        <dbReference type="EMBL" id="AMD90148.1"/>
    </source>
</evidence>
<dbReference type="CDD" id="cd00009">
    <property type="entry name" value="AAA"/>
    <property type="match status" value="1"/>
</dbReference>
<dbReference type="InterPro" id="IPR027417">
    <property type="entry name" value="P-loop_NTPase"/>
</dbReference>
<dbReference type="Gene3D" id="3.40.50.300">
    <property type="entry name" value="P-loop containing nucleotide triphosphate hydrolases"/>
    <property type="match status" value="3"/>
</dbReference>
<name>A0A0X8JKN6_9BACT</name>
<dbReference type="RefSeq" id="WP_062252560.1">
    <property type="nucleotide sequence ID" value="NZ_CP014229.1"/>
</dbReference>
<evidence type="ECO:0000256" key="5">
    <source>
        <dbReference type="SAM" id="MobiDB-lite"/>
    </source>
</evidence>
<evidence type="ECO:0000256" key="2">
    <source>
        <dbReference type="ARBA" id="ARBA00022840"/>
    </source>
</evidence>
<dbReference type="SMART" id="SM01086">
    <property type="entry name" value="ClpB_D2-small"/>
    <property type="match status" value="1"/>
</dbReference>
<sequence>MSTVSLAALFEALDIPCREALEQAAVNCAARGGYEITIDDYMECLLPLDDMRDILAQFERNAEVLREILAKNRPPAGRHTGRPSFSPLLYHLLQEAYLLTTLELRQESINTGALVLALLRNPVRYGALPFYRELKEISADALLRQLEGLNEERHPAGPERNEGEAGGGALAQYAVDFTEEARNGKIDPVFARGPEIRLVVDILARRRKNNPILVGDPGVGKTAVVEGLALKIVEGHVPDSLKGVRIVGLDMGRLQAGASVKGEFERRLKAVIDEVKSAPVPTVLFIDEAHTLVGSGNTPGSGDGANLLKPALARGEMRTIAATTWSEYKKYFEKDAALARRFQPVKLGEPSLADTVTILRGIVPHYEKAHQVYVRDDAVIRTAELAGRYITGRRLPDKAIDVLDTACARVKVSLGAKPPVLEALEEELATLRRELDALERDRCKGVAARCPEDGATRHAALQQRCAELAARAEALEAQWRRELDMVEAILKQRAVEHAGEAAANEDGQSEAAAQAPETETRTATEEDQSVSSAVLGEELRKIQNGAPLVFHEVSPELVTGIVSEWTGIPSGKLDGAGDAALSHLGTNLRERIKGQDQALEIIEKTILSAHAGLNSPTQPTGIFLLVGPSGVGKTETALAVADALFGGERLLISINMSEFQEKHTISRLIGSPPGYVGYGEGGRLTEAVRRQPYSAVLFDEVEKAHPDVLHLFYQMFDKGVLADGEGREVDFRNTLIFLTSNLGSDIVAALCEEEEKPDIATLCAALHPVLTQAFRPALLGRMTVVPYAAINKDTLRELTAMKLEHVGRRLMERHRIPLLWDEAVADNIAASCDAVDTGARNIDHIINAHLLPGIAAALLSSLLEEKNAPRGLRVSLDASNGAFNCALEARP</sequence>
<dbReference type="GO" id="GO:0005737">
    <property type="term" value="C:cytoplasm"/>
    <property type="evidence" value="ECO:0007669"/>
    <property type="project" value="TreeGrafter"/>
</dbReference>